<dbReference type="PANTHER" id="PTHR16209">
    <property type="entry name" value="VESICULAR, OVEREXPRESSED IN CANCER, PROSURVIVAL PROTEIN 1"/>
    <property type="match status" value="1"/>
</dbReference>
<dbReference type="PANTHER" id="PTHR16209:SF3">
    <property type="entry name" value="PROLINE-RICH PROTEIN 7"/>
    <property type="match status" value="1"/>
</dbReference>
<protein>
    <submittedName>
        <fullName evidence="2">Proline-rich protein 7-like</fullName>
    </submittedName>
</protein>
<sequence>MGMSQGTYTFLTCFAGFWLIWALIVLLCCLCSYMQRRVKRRREERLRELTLCTLEMDTLAYRGYSPREPLGAWANAHEVIGKPPCYEEAVMMEDPPPPYTQVLADTRGGVYTKAAAGGSRKHQDPEMNKPLPEPVLSEQPYTSFIHLPGAGQWSSPGTLLSTADLNRTNLPADSPETLPAAFQVIGRSTAV</sequence>
<keyword evidence="1" id="KW-1133">Transmembrane helix</keyword>
<dbReference type="EMBL" id="JAGXEW010000022">
    <property type="protein sequence ID" value="KAK1159187.1"/>
    <property type="molecule type" value="Genomic_DNA"/>
</dbReference>
<dbReference type="AlphaFoldDB" id="A0AAD8CYW9"/>
<evidence type="ECO:0000256" key="1">
    <source>
        <dbReference type="SAM" id="Phobius"/>
    </source>
</evidence>
<name>A0AAD8CYW9_ACIOX</name>
<dbReference type="Proteomes" id="UP001230051">
    <property type="component" value="Unassembled WGS sequence"/>
</dbReference>
<gene>
    <name evidence="2" type="primary">Prr7</name>
    <name evidence="2" type="ORF">AOXY_G21803</name>
</gene>
<keyword evidence="1" id="KW-0472">Membrane</keyword>
<evidence type="ECO:0000313" key="3">
    <source>
        <dbReference type="Proteomes" id="UP001230051"/>
    </source>
</evidence>
<dbReference type="Pfam" id="PF11669">
    <property type="entry name" value="WBP-1"/>
    <property type="match status" value="1"/>
</dbReference>
<organism evidence="2 3">
    <name type="scientific">Acipenser oxyrinchus oxyrinchus</name>
    <dbReference type="NCBI Taxonomy" id="40147"/>
    <lineage>
        <taxon>Eukaryota</taxon>
        <taxon>Metazoa</taxon>
        <taxon>Chordata</taxon>
        <taxon>Craniata</taxon>
        <taxon>Vertebrata</taxon>
        <taxon>Euteleostomi</taxon>
        <taxon>Actinopterygii</taxon>
        <taxon>Chondrostei</taxon>
        <taxon>Acipenseriformes</taxon>
        <taxon>Acipenseridae</taxon>
        <taxon>Acipenser</taxon>
    </lineage>
</organism>
<accession>A0AAD8CYW9</accession>
<dbReference type="InterPro" id="IPR051994">
    <property type="entry name" value="WW_domain-binding"/>
</dbReference>
<proteinExistence type="predicted"/>
<reference evidence="2" key="1">
    <citation type="submission" date="2022-02" db="EMBL/GenBank/DDBJ databases">
        <title>Atlantic sturgeon de novo genome assembly.</title>
        <authorList>
            <person name="Stock M."/>
            <person name="Klopp C."/>
            <person name="Guiguen Y."/>
            <person name="Cabau C."/>
            <person name="Parinello H."/>
            <person name="Santidrian Yebra-Pimentel E."/>
            <person name="Kuhl H."/>
            <person name="Dirks R.P."/>
            <person name="Guessner J."/>
            <person name="Wuertz S."/>
            <person name="Du K."/>
            <person name="Schartl M."/>
        </authorList>
    </citation>
    <scope>NUCLEOTIDE SEQUENCE</scope>
    <source>
        <strain evidence="2">STURGEONOMICS-FGT-2020</strain>
        <tissue evidence="2">Whole blood</tissue>
    </source>
</reference>
<keyword evidence="3" id="KW-1185">Reference proteome</keyword>
<keyword evidence="1" id="KW-0812">Transmembrane</keyword>
<dbReference type="InterPro" id="IPR021684">
    <property type="entry name" value="WBP1-like"/>
</dbReference>
<comment type="caution">
    <text evidence="2">The sequence shown here is derived from an EMBL/GenBank/DDBJ whole genome shotgun (WGS) entry which is preliminary data.</text>
</comment>
<feature type="transmembrane region" description="Helical" evidence="1">
    <location>
        <begin position="6"/>
        <end position="33"/>
    </location>
</feature>
<evidence type="ECO:0000313" key="2">
    <source>
        <dbReference type="EMBL" id="KAK1159187.1"/>
    </source>
</evidence>